<dbReference type="InterPro" id="IPR036890">
    <property type="entry name" value="HATPase_C_sf"/>
</dbReference>
<keyword evidence="6 12" id="KW-0812">Transmembrane</keyword>
<dbReference type="CDD" id="cd00075">
    <property type="entry name" value="HATPase"/>
    <property type="match status" value="1"/>
</dbReference>
<dbReference type="SMART" id="SM00388">
    <property type="entry name" value="HisKA"/>
    <property type="match status" value="1"/>
</dbReference>
<comment type="subcellular location">
    <subcellularLocation>
        <location evidence="2">Membrane</location>
        <topology evidence="2">Multi-pass membrane protein</topology>
    </subcellularLocation>
</comment>
<dbReference type="InterPro" id="IPR003661">
    <property type="entry name" value="HisK_dim/P_dom"/>
</dbReference>
<dbReference type="GO" id="GO:0000155">
    <property type="term" value="F:phosphorelay sensor kinase activity"/>
    <property type="evidence" value="ECO:0007669"/>
    <property type="project" value="InterPro"/>
</dbReference>
<keyword evidence="7 14" id="KW-0418">Kinase</keyword>
<keyword evidence="9" id="KW-0902">Two-component regulatory system</keyword>
<evidence type="ECO:0000259" key="13">
    <source>
        <dbReference type="PROSITE" id="PS50109"/>
    </source>
</evidence>
<dbReference type="EC" id="2.7.13.3" evidence="3"/>
<dbReference type="PRINTS" id="PR00344">
    <property type="entry name" value="BCTRLSENSOR"/>
</dbReference>
<keyword evidence="4" id="KW-0597">Phosphoprotein</keyword>
<dbReference type="RefSeq" id="WP_078786329.1">
    <property type="nucleotide sequence ID" value="NZ_FMTO01000005.1"/>
</dbReference>
<evidence type="ECO:0000256" key="12">
    <source>
        <dbReference type="SAM" id="Phobius"/>
    </source>
</evidence>
<dbReference type="EMBL" id="FUXA01000005">
    <property type="protein sequence ID" value="SJZ48885.1"/>
    <property type="molecule type" value="Genomic_DNA"/>
</dbReference>
<dbReference type="Gene3D" id="1.10.287.130">
    <property type="match status" value="1"/>
</dbReference>
<dbReference type="CDD" id="cd06225">
    <property type="entry name" value="HAMP"/>
    <property type="match status" value="1"/>
</dbReference>
<dbReference type="InterPro" id="IPR003594">
    <property type="entry name" value="HATPase_dom"/>
</dbReference>
<evidence type="ECO:0000313" key="15">
    <source>
        <dbReference type="Proteomes" id="UP000189857"/>
    </source>
</evidence>
<dbReference type="CDD" id="cd00082">
    <property type="entry name" value="HisKA"/>
    <property type="match status" value="1"/>
</dbReference>
<keyword evidence="10 12" id="KW-0472">Membrane</keyword>
<dbReference type="SUPFAM" id="SSF55874">
    <property type="entry name" value="ATPase domain of HSP90 chaperone/DNA topoisomerase II/histidine kinase"/>
    <property type="match status" value="1"/>
</dbReference>
<keyword evidence="11" id="KW-0175">Coiled coil</keyword>
<evidence type="ECO:0000256" key="5">
    <source>
        <dbReference type="ARBA" id="ARBA00022679"/>
    </source>
</evidence>
<dbReference type="AlphaFoldDB" id="A0A1T4L2F6"/>
<gene>
    <name evidence="14" type="ORF">SAMN02745110_00631</name>
</gene>
<evidence type="ECO:0000256" key="3">
    <source>
        <dbReference type="ARBA" id="ARBA00012438"/>
    </source>
</evidence>
<dbReference type="Gene3D" id="6.10.340.10">
    <property type="match status" value="1"/>
</dbReference>
<accession>A0A1T4L2F6</accession>
<dbReference type="PANTHER" id="PTHR45528">
    <property type="entry name" value="SENSOR HISTIDINE KINASE CPXA"/>
    <property type="match status" value="1"/>
</dbReference>
<evidence type="ECO:0000313" key="14">
    <source>
        <dbReference type="EMBL" id="SJZ48885.1"/>
    </source>
</evidence>
<evidence type="ECO:0000256" key="6">
    <source>
        <dbReference type="ARBA" id="ARBA00022692"/>
    </source>
</evidence>
<reference evidence="14 15" key="1">
    <citation type="submission" date="2017-02" db="EMBL/GenBank/DDBJ databases">
        <authorList>
            <person name="Peterson S.W."/>
        </authorList>
    </citation>
    <scope>NUCLEOTIDE SEQUENCE [LARGE SCALE GENOMIC DNA]</scope>
    <source>
        <strain evidence="14 15">ATCC 17233</strain>
    </source>
</reference>
<evidence type="ECO:0000256" key="7">
    <source>
        <dbReference type="ARBA" id="ARBA00022777"/>
    </source>
</evidence>
<dbReference type="Gene3D" id="3.30.565.10">
    <property type="entry name" value="Histidine kinase-like ATPase, C-terminal domain"/>
    <property type="match status" value="1"/>
</dbReference>
<dbReference type="InterPro" id="IPR036097">
    <property type="entry name" value="HisK_dim/P_sf"/>
</dbReference>
<evidence type="ECO:0000256" key="2">
    <source>
        <dbReference type="ARBA" id="ARBA00004141"/>
    </source>
</evidence>
<dbReference type="InterPro" id="IPR050398">
    <property type="entry name" value="HssS/ArlS-like"/>
</dbReference>
<evidence type="ECO:0000256" key="8">
    <source>
        <dbReference type="ARBA" id="ARBA00022989"/>
    </source>
</evidence>
<evidence type="ECO:0000256" key="1">
    <source>
        <dbReference type="ARBA" id="ARBA00000085"/>
    </source>
</evidence>
<evidence type="ECO:0000256" key="10">
    <source>
        <dbReference type="ARBA" id="ARBA00023136"/>
    </source>
</evidence>
<dbReference type="Proteomes" id="UP000189857">
    <property type="component" value="Unassembled WGS sequence"/>
</dbReference>
<protein>
    <recommendedName>
        <fullName evidence="3">histidine kinase</fullName>
        <ecNumber evidence="3">2.7.13.3</ecNumber>
    </recommendedName>
</protein>
<dbReference type="SMART" id="SM00387">
    <property type="entry name" value="HATPase_c"/>
    <property type="match status" value="1"/>
</dbReference>
<feature type="domain" description="Histidine kinase" evidence="13">
    <location>
        <begin position="169"/>
        <end position="381"/>
    </location>
</feature>
<dbReference type="Pfam" id="PF02518">
    <property type="entry name" value="HATPase_c"/>
    <property type="match status" value="1"/>
</dbReference>
<evidence type="ECO:0000256" key="4">
    <source>
        <dbReference type="ARBA" id="ARBA00022553"/>
    </source>
</evidence>
<dbReference type="InterPro" id="IPR005467">
    <property type="entry name" value="His_kinase_dom"/>
</dbReference>
<keyword evidence="15" id="KW-1185">Reference proteome</keyword>
<dbReference type="GO" id="GO:0005886">
    <property type="term" value="C:plasma membrane"/>
    <property type="evidence" value="ECO:0007669"/>
    <property type="project" value="TreeGrafter"/>
</dbReference>
<feature type="transmembrane region" description="Helical" evidence="12">
    <location>
        <begin position="83"/>
        <end position="102"/>
    </location>
</feature>
<dbReference type="InterPro" id="IPR004358">
    <property type="entry name" value="Sig_transdc_His_kin-like_C"/>
</dbReference>
<feature type="transmembrane region" description="Helical" evidence="12">
    <location>
        <begin position="6"/>
        <end position="26"/>
    </location>
</feature>
<proteinExistence type="predicted"/>
<dbReference type="PROSITE" id="PS50109">
    <property type="entry name" value="HIS_KIN"/>
    <property type="match status" value="1"/>
</dbReference>
<keyword evidence="8 12" id="KW-1133">Transmembrane helix</keyword>
<evidence type="ECO:0000256" key="9">
    <source>
        <dbReference type="ARBA" id="ARBA00023012"/>
    </source>
</evidence>
<evidence type="ECO:0000256" key="11">
    <source>
        <dbReference type="SAM" id="Coils"/>
    </source>
</evidence>
<feature type="coiled-coil region" evidence="11">
    <location>
        <begin position="48"/>
        <end position="75"/>
    </location>
</feature>
<dbReference type="SUPFAM" id="SSF158472">
    <property type="entry name" value="HAMP domain-like"/>
    <property type="match status" value="1"/>
</dbReference>
<dbReference type="OrthoDB" id="9780718at2"/>
<keyword evidence="5" id="KW-0808">Transferase</keyword>
<organism evidence="14 15">
    <name type="scientific">Eubacterium ruminantium</name>
    <dbReference type="NCBI Taxonomy" id="42322"/>
    <lineage>
        <taxon>Bacteria</taxon>
        <taxon>Bacillati</taxon>
        <taxon>Bacillota</taxon>
        <taxon>Clostridia</taxon>
        <taxon>Eubacteriales</taxon>
        <taxon>Eubacteriaceae</taxon>
        <taxon>Eubacterium</taxon>
    </lineage>
</organism>
<comment type="catalytic activity">
    <reaction evidence="1">
        <text>ATP + protein L-histidine = ADP + protein N-phospho-L-histidine.</text>
        <dbReference type="EC" id="2.7.13.3"/>
    </reaction>
</comment>
<dbReference type="SUPFAM" id="SSF47384">
    <property type="entry name" value="Homodimeric domain of signal transducing histidine kinase"/>
    <property type="match status" value="1"/>
</dbReference>
<dbReference type="PANTHER" id="PTHR45528:SF8">
    <property type="entry name" value="HISTIDINE KINASE"/>
    <property type="match status" value="1"/>
</dbReference>
<dbReference type="Pfam" id="PF00512">
    <property type="entry name" value="HisKA"/>
    <property type="match status" value="1"/>
</dbReference>
<sequence>MKRRVLKIIILFSLLLAAVTGLLIFNNDKKGQGEKRSEQLVDMNEISVLMSRENYDEAKRKIEEYADKLRVNKTKESSANNEIIICAVAILFIILVFIYIYFSILRPFEKMNAYASEIAKGNFDVPLNYDRSNYFGAYTWAFDSMRKEITRSRKAEVEAIENNKTVIATLSHDIKTPIASIRAYAEGLEANLDKSPERRSRYLSVMMKKCDEVTALTNDLVLHSISDLNMLQMKPEEFSLVPFLQQSINEISAEYGDVIFEKTDLSPVVYADKKRINQIMENLINNSRKYAKTDMKVSITRKSDEVAIHFRDYGKGIPDEDMPFITDKFYRGKNVGKENGSGLGLYIVKYIAEKSEGNLELINHTSGEGGLEVIVTLPIKKSENDFS</sequence>
<name>A0A1T4L2F6_9FIRM</name>